<evidence type="ECO:0000256" key="7">
    <source>
        <dbReference type="ARBA" id="ARBA00022583"/>
    </source>
</evidence>
<comment type="subcellular location">
    <subcellularLocation>
        <location evidence="3">Cell membrane</location>
        <topology evidence="3">Peripheral membrane protein</topology>
        <orientation evidence="3">Cytoplasmic side</orientation>
    </subcellularLocation>
    <subcellularLocation>
        <location evidence="2">Cytoplasm</location>
        <location evidence="2">Cytoskeleton</location>
        <location evidence="2">Actin patch</location>
    </subcellularLocation>
    <subcellularLocation>
        <location evidence="1">Endosome membrane</location>
        <topology evidence="1">Peripheral membrane protein</topology>
        <orientation evidence="1">Cytoplasmic side</orientation>
    </subcellularLocation>
</comment>
<dbReference type="GO" id="GO:0003779">
    <property type="term" value="F:actin binding"/>
    <property type="evidence" value="ECO:0007669"/>
    <property type="project" value="UniProtKB-KW"/>
</dbReference>
<feature type="region of interest" description="Disordered" evidence="12">
    <location>
        <begin position="1216"/>
        <end position="1249"/>
    </location>
</feature>
<dbReference type="PANTHER" id="PTHR15735:SF21">
    <property type="entry name" value="PROTEIN NERVOUS WRECK"/>
    <property type="match status" value="1"/>
</dbReference>
<dbReference type="GO" id="GO:0010008">
    <property type="term" value="C:endosome membrane"/>
    <property type="evidence" value="ECO:0007669"/>
    <property type="project" value="UniProtKB-SubCell"/>
</dbReference>
<evidence type="ECO:0000256" key="4">
    <source>
        <dbReference type="ARBA" id="ARBA00007948"/>
    </source>
</evidence>
<evidence type="ECO:0000313" key="14">
    <source>
        <dbReference type="EMBL" id="KAG2221532.1"/>
    </source>
</evidence>
<evidence type="ECO:0000256" key="5">
    <source>
        <dbReference type="ARBA" id="ARBA00020357"/>
    </source>
</evidence>
<feature type="compositionally biased region" description="Polar residues" evidence="12">
    <location>
        <begin position="1240"/>
        <end position="1249"/>
    </location>
</feature>
<reference evidence="14 15" key="1">
    <citation type="submission" date="2020-12" db="EMBL/GenBank/DDBJ databases">
        <title>Metabolic potential, ecology and presence of endohyphal bacteria is reflected in genomic diversity of Mucoromycotina.</title>
        <authorList>
            <person name="Muszewska A."/>
            <person name="Okrasinska A."/>
            <person name="Steczkiewicz K."/>
            <person name="Drgas O."/>
            <person name="Orlowska M."/>
            <person name="Perlinska-Lenart U."/>
            <person name="Aleksandrzak-Piekarczyk T."/>
            <person name="Szatraj K."/>
            <person name="Zielenkiewicz U."/>
            <person name="Pilsyk S."/>
            <person name="Malc E."/>
            <person name="Mieczkowski P."/>
            <person name="Kruszewska J.S."/>
            <person name="Biernat P."/>
            <person name="Pawlowska J."/>
        </authorList>
    </citation>
    <scope>NUCLEOTIDE SEQUENCE [LARGE SCALE GENOMIC DNA]</scope>
    <source>
        <strain evidence="14 15">CBS 142.35</strain>
    </source>
</reference>
<keyword evidence="10" id="KW-0206">Cytoskeleton</keyword>
<feature type="region of interest" description="Disordered" evidence="12">
    <location>
        <begin position="782"/>
        <end position="1010"/>
    </location>
</feature>
<dbReference type="GO" id="GO:0030674">
    <property type="term" value="F:protein-macromolecule adaptor activity"/>
    <property type="evidence" value="ECO:0007669"/>
    <property type="project" value="InterPro"/>
</dbReference>
<accession>A0A8H7S4E4</accession>
<feature type="domain" description="SH3" evidence="13">
    <location>
        <begin position="2"/>
        <end position="66"/>
    </location>
</feature>
<dbReference type="GO" id="GO:0042802">
    <property type="term" value="F:identical protein binding"/>
    <property type="evidence" value="ECO:0007669"/>
    <property type="project" value="InterPro"/>
</dbReference>
<feature type="compositionally biased region" description="Basic and acidic residues" evidence="12">
    <location>
        <begin position="495"/>
        <end position="513"/>
    </location>
</feature>
<feature type="compositionally biased region" description="Low complexity" evidence="12">
    <location>
        <begin position="986"/>
        <end position="1010"/>
    </location>
</feature>
<feature type="region of interest" description="Disordered" evidence="12">
    <location>
        <begin position="1142"/>
        <end position="1168"/>
    </location>
</feature>
<dbReference type="Proteomes" id="UP000646827">
    <property type="component" value="Unassembled WGS sequence"/>
</dbReference>
<keyword evidence="6 11" id="KW-0728">SH3 domain</keyword>
<feature type="compositionally biased region" description="Polar residues" evidence="12">
    <location>
        <begin position="1218"/>
        <end position="1227"/>
    </location>
</feature>
<dbReference type="GO" id="GO:0006897">
    <property type="term" value="P:endocytosis"/>
    <property type="evidence" value="ECO:0007669"/>
    <property type="project" value="UniProtKB-KW"/>
</dbReference>
<keyword evidence="10" id="KW-0963">Cytoplasm</keyword>
<feature type="compositionally biased region" description="Low complexity" evidence="12">
    <location>
        <begin position="185"/>
        <end position="203"/>
    </location>
</feature>
<dbReference type="InterPro" id="IPR036028">
    <property type="entry name" value="SH3-like_dom_sf"/>
</dbReference>
<feature type="compositionally biased region" description="Low complexity" evidence="12">
    <location>
        <begin position="642"/>
        <end position="655"/>
    </location>
</feature>
<evidence type="ECO:0000259" key="13">
    <source>
        <dbReference type="PROSITE" id="PS50002"/>
    </source>
</evidence>
<dbReference type="GO" id="GO:0005886">
    <property type="term" value="C:plasma membrane"/>
    <property type="evidence" value="ECO:0007669"/>
    <property type="project" value="UniProtKB-SubCell"/>
</dbReference>
<feature type="compositionally biased region" description="Low complexity" evidence="12">
    <location>
        <begin position="614"/>
        <end position="629"/>
    </location>
</feature>
<comment type="similarity">
    <text evidence="4">Belongs to the SLA1 family.</text>
</comment>
<dbReference type="InterPro" id="IPR013761">
    <property type="entry name" value="SAM/pointed_sf"/>
</dbReference>
<dbReference type="PROSITE" id="PS50002">
    <property type="entry name" value="SH3"/>
    <property type="match status" value="3"/>
</dbReference>
<evidence type="ECO:0000256" key="2">
    <source>
        <dbReference type="ARBA" id="ARBA00004134"/>
    </source>
</evidence>
<feature type="compositionally biased region" description="Low complexity" evidence="12">
    <location>
        <begin position="522"/>
        <end position="535"/>
    </location>
</feature>
<dbReference type="OrthoDB" id="5971719at2759"/>
<feature type="region of interest" description="Disordered" evidence="12">
    <location>
        <begin position="612"/>
        <end position="674"/>
    </location>
</feature>
<dbReference type="PRINTS" id="PR00452">
    <property type="entry name" value="SH3DOMAIN"/>
</dbReference>
<evidence type="ECO:0000256" key="3">
    <source>
        <dbReference type="ARBA" id="ARBA00004413"/>
    </source>
</evidence>
<dbReference type="CDD" id="cd00174">
    <property type="entry name" value="SH3"/>
    <property type="match status" value="1"/>
</dbReference>
<feature type="compositionally biased region" description="Polar residues" evidence="12">
    <location>
        <begin position="340"/>
        <end position="349"/>
    </location>
</feature>
<feature type="region of interest" description="Disordered" evidence="12">
    <location>
        <begin position="424"/>
        <end position="460"/>
    </location>
</feature>
<proteinExistence type="inferred from homology"/>
<dbReference type="Gene3D" id="2.30.30.700">
    <property type="entry name" value="SLA1 homology domain 1"/>
    <property type="match status" value="1"/>
</dbReference>
<feature type="compositionally biased region" description="Basic and acidic residues" evidence="12">
    <location>
        <begin position="427"/>
        <end position="460"/>
    </location>
</feature>
<dbReference type="GO" id="GO:0030833">
    <property type="term" value="P:regulation of actin filament polymerization"/>
    <property type="evidence" value="ECO:0007669"/>
    <property type="project" value="TreeGrafter"/>
</dbReference>
<feature type="compositionally biased region" description="Pro residues" evidence="12">
    <location>
        <begin position="878"/>
        <end position="892"/>
    </location>
</feature>
<dbReference type="SUPFAM" id="SSF50044">
    <property type="entry name" value="SH3-domain"/>
    <property type="match status" value="3"/>
</dbReference>
<feature type="compositionally biased region" description="Acidic residues" evidence="12">
    <location>
        <begin position="747"/>
        <end position="756"/>
    </location>
</feature>
<evidence type="ECO:0000256" key="1">
    <source>
        <dbReference type="ARBA" id="ARBA00004125"/>
    </source>
</evidence>
<keyword evidence="15" id="KW-1185">Reference proteome</keyword>
<dbReference type="Pfam" id="PF00018">
    <property type="entry name" value="SH3_1"/>
    <property type="match status" value="3"/>
</dbReference>
<feature type="compositionally biased region" description="Basic and acidic residues" evidence="12">
    <location>
        <begin position="549"/>
        <end position="559"/>
    </location>
</feature>
<dbReference type="InterPro" id="IPR056996">
    <property type="entry name" value="PH_SLA1"/>
</dbReference>
<keyword evidence="9" id="KW-0009">Actin-binding</keyword>
<dbReference type="InterPro" id="IPR035800">
    <property type="entry name" value="Sla1_SH3_1"/>
</dbReference>
<gene>
    <name evidence="14" type="ORF">INT45_004526</name>
</gene>
<dbReference type="Gene3D" id="1.10.150.50">
    <property type="entry name" value="Transcription Factor, Ets-1"/>
    <property type="match status" value="1"/>
</dbReference>
<dbReference type="SMART" id="SM00326">
    <property type="entry name" value="SH3"/>
    <property type="match status" value="3"/>
</dbReference>
<name>A0A8H7S4E4_9FUNG</name>
<evidence type="ECO:0000256" key="11">
    <source>
        <dbReference type="PROSITE-ProRule" id="PRU00192"/>
    </source>
</evidence>
<organism evidence="14 15">
    <name type="scientific">Circinella minor</name>
    <dbReference type="NCBI Taxonomy" id="1195481"/>
    <lineage>
        <taxon>Eukaryota</taxon>
        <taxon>Fungi</taxon>
        <taxon>Fungi incertae sedis</taxon>
        <taxon>Mucoromycota</taxon>
        <taxon>Mucoromycotina</taxon>
        <taxon>Mucoromycetes</taxon>
        <taxon>Mucorales</taxon>
        <taxon>Lichtheimiaceae</taxon>
        <taxon>Circinella</taxon>
    </lineage>
</organism>
<feature type="compositionally biased region" description="Basic and acidic residues" evidence="12">
    <location>
        <begin position="757"/>
        <end position="767"/>
    </location>
</feature>
<comment type="caution">
    <text evidence="14">The sequence shown here is derived from an EMBL/GenBank/DDBJ whole genome shotgun (WGS) entry which is preliminary data.</text>
</comment>
<keyword evidence="7" id="KW-0254">Endocytosis</keyword>
<dbReference type="AlphaFoldDB" id="A0A8H7S4E4"/>
<evidence type="ECO:0000256" key="6">
    <source>
        <dbReference type="ARBA" id="ARBA00022443"/>
    </source>
</evidence>
<feature type="region of interest" description="Disordered" evidence="12">
    <location>
        <begin position="740"/>
        <end position="767"/>
    </location>
</feature>
<dbReference type="Pfam" id="PF24081">
    <property type="entry name" value="PH_SLA1"/>
    <property type="match status" value="1"/>
</dbReference>
<dbReference type="EMBL" id="JAEPRB010000106">
    <property type="protein sequence ID" value="KAG2221532.1"/>
    <property type="molecule type" value="Genomic_DNA"/>
</dbReference>
<feature type="compositionally biased region" description="Low complexity" evidence="12">
    <location>
        <begin position="816"/>
        <end position="833"/>
    </location>
</feature>
<feature type="domain" description="SH3" evidence="13">
    <location>
        <begin position="67"/>
        <end position="126"/>
    </location>
</feature>
<protein>
    <recommendedName>
        <fullName evidence="5">Actin cytoskeleton-regulatory complex protein SLA1</fullName>
    </recommendedName>
</protein>
<feature type="region of interest" description="Disordered" evidence="12">
    <location>
        <begin position="491"/>
        <end position="559"/>
    </location>
</feature>
<evidence type="ECO:0000256" key="8">
    <source>
        <dbReference type="ARBA" id="ARBA00022753"/>
    </source>
</evidence>
<evidence type="ECO:0000313" key="15">
    <source>
        <dbReference type="Proteomes" id="UP000646827"/>
    </source>
</evidence>
<feature type="region of interest" description="Disordered" evidence="12">
    <location>
        <begin position="319"/>
        <end position="362"/>
    </location>
</feature>
<dbReference type="InterPro" id="IPR001452">
    <property type="entry name" value="SH3_domain"/>
</dbReference>
<evidence type="ECO:0000256" key="10">
    <source>
        <dbReference type="ARBA" id="ARBA00023212"/>
    </source>
</evidence>
<feature type="region of interest" description="Disordered" evidence="12">
    <location>
        <begin position="175"/>
        <end position="217"/>
    </location>
</feature>
<keyword evidence="8" id="KW-0967">Endosome</keyword>
<evidence type="ECO:0000256" key="12">
    <source>
        <dbReference type="SAM" id="MobiDB-lite"/>
    </source>
</evidence>
<dbReference type="InterPro" id="IPR007131">
    <property type="entry name" value="SHD1"/>
</dbReference>
<evidence type="ECO:0000256" key="9">
    <source>
        <dbReference type="ARBA" id="ARBA00023203"/>
    </source>
</evidence>
<feature type="domain" description="SH3" evidence="13">
    <location>
        <begin position="365"/>
        <end position="426"/>
    </location>
</feature>
<feature type="compositionally biased region" description="Pro residues" evidence="12">
    <location>
        <begin position="856"/>
        <end position="866"/>
    </location>
</feature>
<feature type="compositionally biased region" description="Low complexity" evidence="12">
    <location>
        <begin position="893"/>
        <end position="957"/>
    </location>
</feature>
<sequence length="1249" mass="139852">MKYVAVCKALYDYTARTSDEIDITEDEIVYVIEKEDDDWWRVELKSANGTGPIGLVPATYLEECKPIGQVRAEFDYDAQHEEELSFNEGQEMFVLERDDPDWLLVRLTDNGQIGLAPSNYVETISDNNNRAVPPSSAAALETMEEQQPYEEEEQHYEQPEVAVPAAVPIPAAAVPTPSTRSVPQGVYTPSSTVTPVVSHTTGSRIEPSPEDEAQSWTVHEYDPVKKKKKKSKGNLLVGTGMLCYGSETDKTLPVQQYPILDVTKYLFDGKTLHIEVSGDRSPAVLDLQASSKSEAKAILVKITDSRNIAQVAATTRVNAQTEQQEEVEEQQPPVMPARPGQQQQYQSEQHTPRELEPPAVEEPACEPKWGYIQYAFEAEAGEELTVDENEQVLVIDYTRTDGWWRVEKTNGKQGLVPETYVEFDNGQQEHDDTAAEQQRLEEEERARRIAEEQEEERRRREEEQALARRIEEERRRAEEEEKQRKIQQEAVARAEAARQKQQKQLEAEAEKRKNLQRQSTMPSRAPAAADSSRASGLARSQSVAAARQDLQKPDPTRVRTWTDRSGAFRVEAQFLSLFEGKFRLHKANGVKIDVPVDKMSVEDVKYVEQKIGRSLTSDSSSATAAEATPSMPPRPQPTGGESSTSSTTTTKQQQSGPVPPSQEHEQPIFAKKQQKKTNANWDWFDWFMMIGVPMEDALKYSSTFQGDKLDDSDLANLTHKRMKTLGIKENHVQRIERYLETNKTEPPSDDEGEEEEQQRQISKDHMANDEELARKLYREMNGSDAPKAPRSKPAPSNAAPKDVHPDLLEFIGTQFTSSPSTNNQQSASASSSSTKPQGDLIGFEDDAWAPRESPQPTKPTSPPKQPQAPIQPTSVAPAPAPAVSTPPPPQPQQPQQVAAPVVQQQPQAQYQQPQATAQQVVQQQPHAQYQQPQPTAQQVVQQPVQYQSTPPQQQQQVSMPPRQRPVSMLKQTADPTLSRWQQQNDTGGVQQSFQGQSTGGQMQQTQPTGQQMQMQPTGQQMQIQPTGQQMYVQPTGQLQQQPQQQQFIQQQPQQYPMQTGQQQNMLSPPQMIQQQPQQQWQAHMLQPNMTGVPQQQQQQPQMMYQQPMQTSTVPLASILPQPLQPTGSFSQQGFVGAQPTGRNWATATPENPFGSPMDSPGPLSPQRTGVQFSTPNANMFTQSPVQAQPTGFLQPQMTGVPNNNQFDPLDKYSAFKNMPQQQQQPSIFTPAGSMAHGQSGFRNQQQHGW</sequence>
<dbReference type="Pfam" id="PF03983">
    <property type="entry name" value="SHD1"/>
    <property type="match status" value="1"/>
</dbReference>
<dbReference type="PANTHER" id="PTHR15735">
    <property type="entry name" value="FCH AND DOUBLE SH3 DOMAINS PROTEIN"/>
    <property type="match status" value="1"/>
</dbReference>
<feature type="compositionally biased region" description="Polar residues" evidence="12">
    <location>
        <begin position="969"/>
        <end position="985"/>
    </location>
</feature>
<dbReference type="CDD" id="cd11773">
    <property type="entry name" value="SH3_Sla1p_1"/>
    <property type="match status" value="1"/>
</dbReference>
<feature type="compositionally biased region" description="Low complexity" evidence="12">
    <location>
        <begin position="783"/>
        <end position="800"/>
    </location>
</feature>
<dbReference type="GO" id="GO:0030479">
    <property type="term" value="C:actin cortical patch"/>
    <property type="evidence" value="ECO:0007669"/>
    <property type="project" value="UniProtKB-SubCell"/>
</dbReference>
<dbReference type="Gene3D" id="2.30.30.40">
    <property type="entry name" value="SH3 Domains"/>
    <property type="match status" value="3"/>
</dbReference>
<dbReference type="GO" id="GO:0043130">
    <property type="term" value="F:ubiquitin binding"/>
    <property type="evidence" value="ECO:0007669"/>
    <property type="project" value="InterPro"/>
</dbReference>